<evidence type="ECO:0000313" key="7">
    <source>
        <dbReference type="Proteomes" id="UP000242205"/>
    </source>
</evidence>
<dbReference type="AlphaFoldDB" id="A0A2I6S5V6"/>
<dbReference type="KEGG" id="atw:C0099_06670"/>
<gene>
    <name evidence="6" type="ORF">C0099_06670</name>
</gene>
<dbReference type="Proteomes" id="UP000242205">
    <property type="component" value="Chromosome"/>
</dbReference>
<evidence type="ECO:0000256" key="4">
    <source>
        <dbReference type="ARBA" id="ARBA00025742"/>
    </source>
</evidence>
<dbReference type="CDD" id="cd07402">
    <property type="entry name" value="MPP_GpdQ"/>
    <property type="match status" value="1"/>
</dbReference>
<organism evidence="6 7">
    <name type="scientific">Pseudazoarcus pumilus</name>
    <dbReference type="NCBI Taxonomy" id="2067960"/>
    <lineage>
        <taxon>Bacteria</taxon>
        <taxon>Pseudomonadati</taxon>
        <taxon>Pseudomonadota</taxon>
        <taxon>Betaproteobacteria</taxon>
        <taxon>Rhodocyclales</taxon>
        <taxon>Zoogloeaceae</taxon>
        <taxon>Pseudazoarcus</taxon>
    </lineage>
</organism>
<evidence type="ECO:0000256" key="3">
    <source>
        <dbReference type="ARBA" id="ARBA00023004"/>
    </source>
</evidence>
<keyword evidence="2" id="KW-0378">Hydrolase</keyword>
<dbReference type="OrthoDB" id="9784378at2"/>
<name>A0A2I6S5V6_9RHOO</name>
<evidence type="ECO:0000256" key="2">
    <source>
        <dbReference type="ARBA" id="ARBA00022801"/>
    </source>
</evidence>
<dbReference type="EMBL" id="CP025682">
    <property type="protein sequence ID" value="AUN94647.1"/>
    <property type="molecule type" value="Genomic_DNA"/>
</dbReference>
<reference evidence="6 7" key="1">
    <citation type="submission" date="2018-01" db="EMBL/GenBank/DDBJ databases">
        <authorList>
            <person name="Fu G.-Y."/>
        </authorList>
    </citation>
    <scope>NUCLEOTIDE SEQUENCE [LARGE SCALE GENOMIC DNA]</scope>
    <source>
        <strain evidence="6 7">SY39</strain>
    </source>
</reference>
<dbReference type="Pfam" id="PF00149">
    <property type="entry name" value="Metallophos"/>
    <property type="match status" value="1"/>
</dbReference>
<dbReference type="InterPro" id="IPR050884">
    <property type="entry name" value="CNP_phosphodiesterase-III"/>
</dbReference>
<feature type="domain" description="Calcineurin-like phosphoesterase" evidence="5">
    <location>
        <begin position="1"/>
        <end position="196"/>
    </location>
</feature>
<dbReference type="InterPro" id="IPR004843">
    <property type="entry name" value="Calcineurin-like_PHP"/>
</dbReference>
<keyword evidence="3" id="KW-0408">Iron</keyword>
<comment type="similarity">
    <text evidence="4">Belongs to the cyclic nucleotide phosphodiesterase class-III family.</text>
</comment>
<dbReference type="InterPro" id="IPR029052">
    <property type="entry name" value="Metallo-depent_PP-like"/>
</dbReference>
<evidence type="ECO:0000313" key="6">
    <source>
        <dbReference type="EMBL" id="AUN94647.1"/>
    </source>
</evidence>
<dbReference type="GO" id="GO:0046872">
    <property type="term" value="F:metal ion binding"/>
    <property type="evidence" value="ECO:0007669"/>
    <property type="project" value="UniProtKB-KW"/>
</dbReference>
<dbReference type="PANTHER" id="PTHR42988">
    <property type="entry name" value="PHOSPHOHYDROLASE"/>
    <property type="match status" value="1"/>
</dbReference>
<protein>
    <submittedName>
        <fullName evidence="6">Phosphodiesterase</fullName>
    </submittedName>
</protein>
<keyword evidence="7" id="KW-1185">Reference proteome</keyword>
<dbReference type="GO" id="GO:0004112">
    <property type="term" value="F:cyclic-nucleotide phosphodiesterase activity"/>
    <property type="evidence" value="ECO:0007669"/>
    <property type="project" value="InterPro"/>
</dbReference>
<evidence type="ECO:0000256" key="1">
    <source>
        <dbReference type="ARBA" id="ARBA00022723"/>
    </source>
</evidence>
<dbReference type="RefSeq" id="WP_102246715.1">
    <property type="nucleotide sequence ID" value="NZ_CP025682.1"/>
</dbReference>
<keyword evidence="1" id="KW-0479">Metal-binding</keyword>
<accession>A0A2I6S5V6</accession>
<dbReference type="PANTHER" id="PTHR42988:SF2">
    <property type="entry name" value="CYCLIC NUCLEOTIDE PHOSPHODIESTERASE CBUA0032-RELATED"/>
    <property type="match status" value="1"/>
</dbReference>
<sequence>MKFIHMTDLHLVAPGQVLYGVDPTERLAAAVRSVCSEHPDAACVAITGDLVHSGQEAQYRALKSALEPLPMPVHLVPGNHDERTALLGVFPDLAADEHGYIQYAVDLEDARLLFLDTLATGRSDGVLCEHRLAWLAQALEDSGERPAYLFMHHPPLAVGLPVMDCMGLAEPERFWRTLATYGQNVRHVFFGHLHRPLQGVINGVGFSCLPSTHHQVRFDDKTKAGEDIPGCHEPPAYAVVTTDARQTVVHLHNYLDTSPRFRLGDRKAAVASSLSDLAEAMQATSDTAH</sequence>
<dbReference type="SUPFAM" id="SSF56300">
    <property type="entry name" value="Metallo-dependent phosphatases"/>
    <property type="match status" value="1"/>
</dbReference>
<evidence type="ECO:0000259" key="5">
    <source>
        <dbReference type="Pfam" id="PF00149"/>
    </source>
</evidence>
<proteinExistence type="inferred from homology"/>
<dbReference type="Gene3D" id="3.60.21.10">
    <property type="match status" value="1"/>
</dbReference>
<dbReference type="InterPro" id="IPR026575">
    <property type="entry name" value="GpdQ/CpdA-like"/>
</dbReference>